<evidence type="ECO:0000313" key="1">
    <source>
        <dbReference type="EMBL" id="ENU19471.1"/>
    </source>
</evidence>
<name>N8NYL9_9GAMM</name>
<organism evidence="1 2">
    <name type="scientific">Acinetobacter bohemicus ANC 3994</name>
    <dbReference type="NCBI Taxonomy" id="1217715"/>
    <lineage>
        <taxon>Bacteria</taxon>
        <taxon>Pseudomonadati</taxon>
        <taxon>Pseudomonadota</taxon>
        <taxon>Gammaproteobacteria</taxon>
        <taxon>Moraxellales</taxon>
        <taxon>Moraxellaceae</taxon>
        <taxon>Acinetobacter</taxon>
    </lineage>
</organism>
<sequence length="37" mass="4183">MAAKEAPKIDQHTRYIEITHISKKNDIQVQSVIVCSS</sequence>
<accession>N8NYL9</accession>
<dbReference type="Proteomes" id="UP000013086">
    <property type="component" value="Unassembled WGS sequence"/>
</dbReference>
<evidence type="ECO:0000313" key="2">
    <source>
        <dbReference type="Proteomes" id="UP000013086"/>
    </source>
</evidence>
<dbReference type="EMBL" id="APOH01000015">
    <property type="protein sequence ID" value="ENU19471.1"/>
    <property type="molecule type" value="Genomic_DNA"/>
</dbReference>
<protein>
    <submittedName>
        <fullName evidence="1">Uncharacterized protein</fullName>
    </submittedName>
</protein>
<proteinExistence type="predicted"/>
<comment type="caution">
    <text evidence="1">The sequence shown here is derived from an EMBL/GenBank/DDBJ whole genome shotgun (WGS) entry which is preliminary data.</text>
</comment>
<gene>
    <name evidence="1" type="ORF">F994_02330</name>
</gene>
<dbReference type="HOGENOM" id="CLU_3338905_0_0_6"/>
<dbReference type="AlphaFoldDB" id="N8NYL9"/>
<reference evidence="1 2" key="1">
    <citation type="submission" date="2013-02" db="EMBL/GenBank/DDBJ databases">
        <title>The Genome Sequence of Acinetobacter sp. ANC 3994.</title>
        <authorList>
            <consortium name="The Broad Institute Genome Sequencing Platform"/>
            <consortium name="The Broad Institute Genome Sequencing Center for Infectious Disease"/>
            <person name="Cerqueira G."/>
            <person name="Feldgarden M."/>
            <person name="Courvalin P."/>
            <person name="Perichon B."/>
            <person name="Grillot-Courvalin C."/>
            <person name="Clermont D."/>
            <person name="Rocha E."/>
            <person name="Yoon E.-J."/>
            <person name="Nemec A."/>
            <person name="Walker B."/>
            <person name="Young S.K."/>
            <person name="Zeng Q."/>
            <person name="Gargeya S."/>
            <person name="Fitzgerald M."/>
            <person name="Haas B."/>
            <person name="Abouelleil A."/>
            <person name="Alvarado L."/>
            <person name="Arachchi H.M."/>
            <person name="Berlin A.M."/>
            <person name="Chapman S.B."/>
            <person name="Dewar J."/>
            <person name="Goldberg J."/>
            <person name="Griggs A."/>
            <person name="Gujja S."/>
            <person name="Hansen M."/>
            <person name="Howarth C."/>
            <person name="Imamovic A."/>
            <person name="Larimer J."/>
            <person name="McCowan C."/>
            <person name="Murphy C."/>
            <person name="Neiman D."/>
            <person name="Pearson M."/>
            <person name="Priest M."/>
            <person name="Roberts A."/>
            <person name="Saif S."/>
            <person name="Shea T."/>
            <person name="Sisk P."/>
            <person name="Sykes S."/>
            <person name="Wortman J."/>
            <person name="Nusbaum C."/>
            <person name="Birren B."/>
        </authorList>
    </citation>
    <scope>NUCLEOTIDE SEQUENCE [LARGE SCALE GENOMIC DNA]</scope>
    <source>
        <strain evidence="1 2">ANC 3994</strain>
    </source>
</reference>